<feature type="non-terminal residue" evidence="1">
    <location>
        <position position="1"/>
    </location>
</feature>
<reference evidence="1" key="1">
    <citation type="journal article" date="2014" name="Front. Microbiol.">
        <title>High frequency of phylogenetically diverse reductive dehalogenase-homologous genes in deep subseafloor sedimentary metagenomes.</title>
        <authorList>
            <person name="Kawai M."/>
            <person name="Futagami T."/>
            <person name="Toyoda A."/>
            <person name="Takaki Y."/>
            <person name="Nishi S."/>
            <person name="Hori S."/>
            <person name="Arai W."/>
            <person name="Tsubouchi T."/>
            <person name="Morono Y."/>
            <person name="Uchiyama I."/>
            <person name="Ito T."/>
            <person name="Fujiyama A."/>
            <person name="Inagaki F."/>
            <person name="Takami H."/>
        </authorList>
    </citation>
    <scope>NUCLEOTIDE SEQUENCE</scope>
    <source>
        <strain evidence="1">Expedition CK06-06</strain>
    </source>
</reference>
<sequence>LCKANSIYGIAGIHYVQNLLGMEPNATFIFTPDMTITRNVGRWRSGFGYGGKISWGDGNNDLIILNTKPNACGMIIGGLEKLPEIEDLIEKLYEMEKDTIKIDGIKIKWDFYKSNHFIDLFRVEPVENLDFYLSPYFFIIHGSVGELTKDNVTISFIDSSKS</sequence>
<gene>
    <name evidence="1" type="ORF">S06H3_11454</name>
</gene>
<organism evidence="1">
    <name type="scientific">marine sediment metagenome</name>
    <dbReference type="NCBI Taxonomy" id="412755"/>
    <lineage>
        <taxon>unclassified sequences</taxon>
        <taxon>metagenomes</taxon>
        <taxon>ecological metagenomes</taxon>
    </lineage>
</organism>
<protein>
    <submittedName>
        <fullName evidence="1">Uncharacterized protein</fullName>
    </submittedName>
</protein>
<name>X1NBQ9_9ZZZZ</name>
<dbReference type="AlphaFoldDB" id="X1NBQ9"/>
<dbReference type="EMBL" id="BARV01005554">
    <property type="protein sequence ID" value="GAI16099.1"/>
    <property type="molecule type" value="Genomic_DNA"/>
</dbReference>
<accession>X1NBQ9</accession>
<comment type="caution">
    <text evidence="1">The sequence shown here is derived from an EMBL/GenBank/DDBJ whole genome shotgun (WGS) entry which is preliminary data.</text>
</comment>
<proteinExistence type="predicted"/>
<evidence type="ECO:0000313" key="1">
    <source>
        <dbReference type="EMBL" id="GAI16099.1"/>
    </source>
</evidence>